<evidence type="ECO:0000259" key="1">
    <source>
        <dbReference type="Pfam" id="PF21818"/>
    </source>
</evidence>
<dbReference type="Pfam" id="PF21818">
    <property type="entry name" value="DUF6884"/>
    <property type="match status" value="1"/>
</dbReference>
<organism evidence="2 3">
    <name type="scientific">Nostoc linckia FACHB-391</name>
    <dbReference type="NCBI Taxonomy" id="2692906"/>
    <lineage>
        <taxon>Bacteria</taxon>
        <taxon>Bacillati</taxon>
        <taxon>Cyanobacteriota</taxon>
        <taxon>Cyanophyceae</taxon>
        <taxon>Nostocales</taxon>
        <taxon>Nostocaceae</taxon>
        <taxon>Nostoc</taxon>
    </lineage>
</organism>
<evidence type="ECO:0000313" key="2">
    <source>
        <dbReference type="EMBL" id="MBD2560709.1"/>
    </source>
</evidence>
<feature type="domain" description="DUF6884" evidence="1">
    <location>
        <begin position="4"/>
        <end position="135"/>
    </location>
</feature>
<protein>
    <recommendedName>
        <fullName evidence="1">DUF6884 domain-containing protein</fullName>
    </recommendedName>
</protein>
<proteinExistence type="predicted"/>
<keyword evidence="3" id="KW-1185">Reference proteome</keyword>
<sequence length="140" mass="16360">MSSITIVACAKSKNNQPSYAKELYKSLWFIKARAYVEQQKWDWYIISAKYGLLHTDKLIEPYELTLNNMKATERRQWSEKVFKEILQVLPEKGTVRFFAGKKYREYLVPLLQEVGYTVEIPLRGLGIGQQLAWFSNSTSN</sequence>
<dbReference type="Proteomes" id="UP000604661">
    <property type="component" value="Unassembled WGS sequence"/>
</dbReference>
<dbReference type="InterPro" id="IPR049251">
    <property type="entry name" value="DUF6884"/>
</dbReference>
<dbReference type="EMBL" id="JACJTE010000006">
    <property type="protein sequence ID" value="MBD2560709.1"/>
    <property type="molecule type" value="Genomic_DNA"/>
</dbReference>
<name>A0ABR8EV09_NOSLI</name>
<comment type="caution">
    <text evidence="2">The sequence shown here is derived from an EMBL/GenBank/DDBJ whole genome shotgun (WGS) entry which is preliminary data.</text>
</comment>
<evidence type="ECO:0000313" key="3">
    <source>
        <dbReference type="Proteomes" id="UP000604661"/>
    </source>
</evidence>
<gene>
    <name evidence="2" type="ORF">H6G95_08790</name>
</gene>
<accession>A0ABR8EV09</accession>
<dbReference type="RefSeq" id="WP_190901012.1">
    <property type="nucleotide sequence ID" value="NZ_JACJTE010000006.1"/>
</dbReference>
<reference evidence="2 3" key="1">
    <citation type="journal article" date="2020" name="ISME J.">
        <title>Comparative genomics reveals insights into cyanobacterial evolution and habitat adaptation.</title>
        <authorList>
            <person name="Chen M.Y."/>
            <person name="Teng W.K."/>
            <person name="Zhao L."/>
            <person name="Hu C.X."/>
            <person name="Zhou Y.K."/>
            <person name="Han B.P."/>
            <person name="Song L.R."/>
            <person name="Shu W.S."/>
        </authorList>
    </citation>
    <scope>NUCLEOTIDE SEQUENCE [LARGE SCALE GENOMIC DNA]</scope>
    <source>
        <strain evidence="2 3">FACHB-391</strain>
    </source>
</reference>